<evidence type="ECO:0000256" key="15">
    <source>
        <dbReference type="ARBA" id="ARBA00023128"/>
    </source>
</evidence>
<keyword evidence="15 18" id="KW-0496">Mitochondrion</keyword>
<evidence type="ECO:0000256" key="8">
    <source>
        <dbReference type="ARBA" id="ARBA00022692"/>
    </source>
</evidence>
<dbReference type="EC" id="7.1.1.2" evidence="4 18"/>
<gene>
    <name evidence="20" type="primary">ND2</name>
</gene>
<evidence type="ECO:0000256" key="6">
    <source>
        <dbReference type="ARBA" id="ARBA00022448"/>
    </source>
</evidence>
<evidence type="ECO:0000256" key="9">
    <source>
        <dbReference type="ARBA" id="ARBA00022792"/>
    </source>
</evidence>
<feature type="domain" description="NADH:quinone oxidoreductase/Mrp antiporter transmembrane" evidence="19">
    <location>
        <begin position="24"/>
        <end position="283"/>
    </location>
</feature>
<sequence>MNLNSSKIMFFTILIISTMITVSSNNWLGMWMGLEINLISFIPLMYKTKNNTTSEAMMIYFIIQSMGSILLLFSILINFSINITPMMNETLQLIMLMSMMIKLGAPPFHQWFPEVMEKLDWWSCTILMTWQKLAPLCIMSNLMSNTQYISIFVSLSVITGAVGGLNQTSIRKIMAYSSINHMGWMIACMSISNKAWMLYLLIYSIMVMILTFTFQELSSFYINQMMMSSNSWGNKILISISLFSIGGLPPFLGFLPKWMVMQYMISSGAYMTLFIMIMSALITLFYYLRLTSTLFLMNFSFFKWKLMGKEKKTTLILMIINLSLPMASIYSFL</sequence>
<comment type="function">
    <text evidence="18">Core subunit of the mitochondrial membrane respiratory chain NADH dehydrogenase (Complex I) which catalyzes electron transfer from NADH through the respiratory chain, using ubiquinone as an electron acceptor. Essential for the catalytic activity and assembly of complex I.</text>
</comment>
<dbReference type="PANTHER" id="PTHR46552:SF1">
    <property type="entry name" value="NADH-UBIQUINONE OXIDOREDUCTASE CHAIN 2"/>
    <property type="match status" value="1"/>
</dbReference>
<keyword evidence="13 18" id="KW-0520">NAD</keyword>
<keyword evidence="6" id="KW-0813">Transport</keyword>
<evidence type="ECO:0000256" key="11">
    <source>
        <dbReference type="ARBA" id="ARBA00022982"/>
    </source>
</evidence>
<feature type="transmembrane region" description="Helical" evidence="18">
    <location>
        <begin position="313"/>
        <end position="332"/>
    </location>
</feature>
<feature type="transmembrane region" description="Helical" evidence="18">
    <location>
        <begin position="198"/>
        <end position="215"/>
    </location>
</feature>
<comment type="function">
    <text evidence="1">Core subunit of the mitochondrial membrane respiratory chain NADH dehydrogenase (Complex I) that is believed to belong to the minimal assembly required for catalysis. Complex I functions in the transfer of electrons from NADH to the respiratory chain. The immediate electron acceptor for the enzyme is believed to be ubiquinone.</text>
</comment>
<feature type="transmembrane region" description="Helical" evidence="18">
    <location>
        <begin position="93"/>
        <end position="112"/>
    </location>
</feature>
<dbReference type="Pfam" id="PF00361">
    <property type="entry name" value="Proton_antipo_M"/>
    <property type="match status" value="1"/>
</dbReference>
<evidence type="ECO:0000256" key="17">
    <source>
        <dbReference type="ARBA" id="ARBA00049551"/>
    </source>
</evidence>
<dbReference type="PRINTS" id="PR01436">
    <property type="entry name" value="NADHDHGNASE2"/>
</dbReference>
<comment type="catalytic activity">
    <reaction evidence="17 18">
        <text>a ubiquinone + NADH + 5 H(+)(in) = a ubiquinol + NAD(+) + 4 H(+)(out)</text>
        <dbReference type="Rhea" id="RHEA:29091"/>
        <dbReference type="Rhea" id="RHEA-COMP:9565"/>
        <dbReference type="Rhea" id="RHEA-COMP:9566"/>
        <dbReference type="ChEBI" id="CHEBI:15378"/>
        <dbReference type="ChEBI" id="CHEBI:16389"/>
        <dbReference type="ChEBI" id="CHEBI:17976"/>
        <dbReference type="ChEBI" id="CHEBI:57540"/>
        <dbReference type="ChEBI" id="CHEBI:57945"/>
        <dbReference type="EC" id="7.1.1.2"/>
    </reaction>
</comment>
<evidence type="ECO:0000256" key="1">
    <source>
        <dbReference type="ARBA" id="ARBA00003257"/>
    </source>
</evidence>
<keyword evidence="11 18" id="KW-0249">Electron transport</keyword>
<feature type="transmembrane region" description="Helical" evidence="18">
    <location>
        <begin position="267"/>
        <end position="288"/>
    </location>
</feature>
<reference evidence="20" key="1">
    <citation type="journal article" date="2020" name="Int. J. Biol. Macromol.">
        <title>Novel tRNA gene rearrangements in the mitochondrial genome of Camarochiloides weiweii (Hemiptera: Pachynomidae).</title>
        <authorList>
            <person name="Chen Z."/>
            <person name="Liu Y."/>
            <person name="Wu Y."/>
            <person name="Song F."/>
            <person name="Cai W."/>
            <person name="Li H."/>
        </authorList>
    </citation>
    <scope>NUCLEOTIDE SEQUENCE</scope>
</reference>
<dbReference type="GO" id="GO:0005743">
    <property type="term" value="C:mitochondrial inner membrane"/>
    <property type="evidence" value="ECO:0007669"/>
    <property type="project" value="UniProtKB-SubCell"/>
</dbReference>
<dbReference type="EMBL" id="MT635132">
    <property type="protein sequence ID" value="QPA36035.1"/>
    <property type="molecule type" value="Genomic_DNA"/>
</dbReference>
<dbReference type="AlphaFoldDB" id="A0A873QI23"/>
<feature type="transmembrane region" description="Helical" evidence="18">
    <location>
        <begin position="58"/>
        <end position="81"/>
    </location>
</feature>
<dbReference type="GO" id="GO:0006120">
    <property type="term" value="P:mitochondrial electron transport, NADH to ubiquinone"/>
    <property type="evidence" value="ECO:0007669"/>
    <property type="project" value="InterPro"/>
</dbReference>
<organism evidence="20">
    <name type="scientific">Camarochiloides weiweii</name>
    <dbReference type="NCBI Taxonomy" id="2785926"/>
    <lineage>
        <taxon>Eukaryota</taxon>
        <taxon>Metazoa</taxon>
        <taxon>Ecdysozoa</taxon>
        <taxon>Arthropoda</taxon>
        <taxon>Hexapoda</taxon>
        <taxon>Insecta</taxon>
        <taxon>Pterygota</taxon>
        <taxon>Neoptera</taxon>
        <taxon>Paraneoptera</taxon>
        <taxon>Hemiptera</taxon>
        <taxon>Heteroptera</taxon>
        <taxon>Panheteroptera</taxon>
        <taxon>Cimicomorpha</taxon>
        <taxon>Pachynomidae</taxon>
        <taxon>Camarochiloides</taxon>
    </lineage>
</organism>
<keyword evidence="16 18" id="KW-0472">Membrane</keyword>
<dbReference type="InterPro" id="IPR001750">
    <property type="entry name" value="ND/Mrp_TM"/>
</dbReference>
<dbReference type="PANTHER" id="PTHR46552">
    <property type="entry name" value="NADH-UBIQUINONE OXIDOREDUCTASE CHAIN 2"/>
    <property type="match status" value="1"/>
</dbReference>
<protein>
    <recommendedName>
        <fullName evidence="5 18">NADH-ubiquinone oxidoreductase chain 2</fullName>
        <ecNumber evidence="4 18">7.1.1.2</ecNumber>
    </recommendedName>
</protein>
<accession>A0A873QI23</accession>
<name>A0A873QI23_9HEMI</name>
<keyword evidence="7 18" id="KW-0679">Respiratory chain</keyword>
<evidence type="ECO:0000259" key="19">
    <source>
        <dbReference type="Pfam" id="PF00361"/>
    </source>
</evidence>
<keyword evidence="14 18" id="KW-0830">Ubiquinone</keyword>
<evidence type="ECO:0000256" key="5">
    <source>
        <dbReference type="ARBA" id="ARBA00021008"/>
    </source>
</evidence>
<evidence type="ECO:0000256" key="12">
    <source>
        <dbReference type="ARBA" id="ARBA00022989"/>
    </source>
</evidence>
<dbReference type="InterPro" id="IPR003917">
    <property type="entry name" value="NADH_UbQ_OxRdtase_chain2"/>
</dbReference>
<feature type="transmembrane region" description="Helical" evidence="18">
    <location>
        <begin position="148"/>
        <end position="166"/>
    </location>
</feature>
<comment type="subcellular location">
    <subcellularLocation>
        <location evidence="2 18">Mitochondrion inner membrane</location>
        <topology evidence="2 18">Multi-pass membrane protein</topology>
    </subcellularLocation>
</comment>
<comment type="similarity">
    <text evidence="3 18">Belongs to the complex I subunit 2 family.</text>
</comment>
<evidence type="ECO:0000256" key="4">
    <source>
        <dbReference type="ARBA" id="ARBA00012944"/>
    </source>
</evidence>
<evidence type="ECO:0000256" key="14">
    <source>
        <dbReference type="ARBA" id="ARBA00023075"/>
    </source>
</evidence>
<evidence type="ECO:0000256" key="2">
    <source>
        <dbReference type="ARBA" id="ARBA00004448"/>
    </source>
</evidence>
<evidence type="ECO:0000256" key="3">
    <source>
        <dbReference type="ARBA" id="ARBA00007012"/>
    </source>
</evidence>
<evidence type="ECO:0000256" key="7">
    <source>
        <dbReference type="ARBA" id="ARBA00022660"/>
    </source>
</evidence>
<keyword evidence="12 18" id="KW-1133">Transmembrane helix</keyword>
<evidence type="ECO:0000256" key="16">
    <source>
        <dbReference type="ARBA" id="ARBA00023136"/>
    </source>
</evidence>
<dbReference type="InterPro" id="IPR050175">
    <property type="entry name" value="Complex_I_Subunit_2"/>
</dbReference>
<feature type="transmembrane region" description="Helical" evidence="18">
    <location>
        <begin position="236"/>
        <end position="255"/>
    </location>
</feature>
<evidence type="ECO:0000256" key="13">
    <source>
        <dbReference type="ARBA" id="ARBA00023027"/>
    </source>
</evidence>
<evidence type="ECO:0000256" key="10">
    <source>
        <dbReference type="ARBA" id="ARBA00022967"/>
    </source>
</evidence>
<evidence type="ECO:0000313" key="20">
    <source>
        <dbReference type="EMBL" id="QPA36035.1"/>
    </source>
</evidence>
<keyword evidence="10 18" id="KW-1278">Translocase</keyword>
<dbReference type="GO" id="GO:0008137">
    <property type="term" value="F:NADH dehydrogenase (ubiquinone) activity"/>
    <property type="evidence" value="ECO:0007669"/>
    <property type="project" value="UniProtKB-EC"/>
</dbReference>
<keyword evidence="8 18" id="KW-0812">Transmembrane</keyword>
<geneLocation type="mitochondrion" evidence="20"/>
<feature type="transmembrane region" description="Helical" evidence="18">
    <location>
        <begin position="6"/>
        <end position="22"/>
    </location>
</feature>
<keyword evidence="9 18" id="KW-0999">Mitochondrion inner membrane</keyword>
<proteinExistence type="inferred from homology"/>
<evidence type="ECO:0000256" key="18">
    <source>
        <dbReference type="RuleBase" id="RU003403"/>
    </source>
</evidence>